<dbReference type="Proteomes" id="UP000549009">
    <property type="component" value="Unassembled WGS sequence"/>
</dbReference>
<dbReference type="EMBL" id="JACHJD010000034">
    <property type="protein sequence ID" value="MBB5109662.1"/>
    <property type="molecule type" value="Genomic_DNA"/>
</dbReference>
<dbReference type="AlphaFoldDB" id="A0A7W8EY18"/>
<gene>
    <name evidence="2" type="ORF">FHS40_008792</name>
</gene>
<keyword evidence="3" id="KW-1185">Reference proteome</keyword>
<proteinExistence type="predicted"/>
<feature type="region of interest" description="Disordered" evidence="1">
    <location>
        <begin position="109"/>
        <end position="133"/>
    </location>
</feature>
<accession>A0A7W8EY18</accession>
<dbReference type="RefSeq" id="WP_184926617.1">
    <property type="nucleotide sequence ID" value="NZ_BMSQ01000041.1"/>
</dbReference>
<evidence type="ECO:0000313" key="2">
    <source>
        <dbReference type="EMBL" id="MBB5109662.1"/>
    </source>
</evidence>
<evidence type="ECO:0000256" key="1">
    <source>
        <dbReference type="SAM" id="MobiDB-lite"/>
    </source>
</evidence>
<name>A0A7W8EY18_STRST</name>
<reference evidence="2 3" key="1">
    <citation type="submission" date="2020-08" db="EMBL/GenBank/DDBJ databases">
        <title>Genomic Encyclopedia of Type Strains, Phase III (KMG-III): the genomes of soil and plant-associated and newly described type strains.</title>
        <authorList>
            <person name="Whitman W."/>
        </authorList>
    </citation>
    <scope>NUCLEOTIDE SEQUENCE [LARGE SCALE GENOMIC DNA]</scope>
    <source>
        <strain evidence="2 3">CECT 3146</strain>
    </source>
</reference>
<evidence type="ECO:0000313" key="3">
    <source>
        <dbReference type="Proteomes" id="UP000549009"/>
    </source>
</evidence>
<organism evidence="2 3">
    <name type="scientific">Streptomyces spectabilis</name>
    <dbReference type="NCBI Taxonomy" id="68270"/>
    <lineage>
        <taxon>Bacteria</taxon>
        <taxon>Bacillati</taxon>
        <taxon>Actinomycetota</taxon>
        <taxon>Actinomycetes</taxon>
        <taxon>Kitasatosporales</taxon>
        <taxon>Streptomycetaceae</taxon>
        <taxon>Streptomyces</taxon>
    </lineage>
</organism>
<protein>
    <submittedName>
        <fullName evidence="2">Uncharacterized protein</fullName>
    </submittedName>
</protein>
<sequence length="133" mass="14844">MARLIDDRLRTARLGSVLHWQDPYIDPDAPLGQLAQHLATLGKEADRLGSHPLKLTVLYLQARMYGPAETFHRAAYAPSVLVTDRHPLVTAPVYLPFYRRALAADTDSGLPPKVHDYPAPTCARPPRPQRHGH</sequence>
<comment type="caution">
    <text evidence="2">The sequence shown here is derived from an EMBL/GenBank/DDBJ whole genome shotgun (WGS) entry which is preliminary data.</text>
</comment>